<comment type="similarity">
    <text evidence="1">Belongs to the SCO1/2 family.</text>
</comment>
<evidence type="ECO:0000256" key="3">
    <source>
        <dbReference type="PIRSR" id="PIRSR603782-2"/>
    </source>
</evidence>
<dbReference type="CDD" id="cd02968">
    <property type="entry name" value="SCO"/>
    <property type="match status" value="1"/>
</dbReference>
<evidence type="ECO:0000256" key="1">
    <source>
        <dbReference type="ARBA" id="ARBA00010996"/>
    </source>
</evidence>
<comment type="caution">
    <text evidence="5">The sequence shown here is derived from an EMBL/GenBank/DDBJ whole genome shotgun (WGS) entry which is preliminary data.</text>
</comment>
<keyword evidence="4" id="KW-0732">Signal</keyword>
<feature type="binding site" evidence="2">
    <location>
        <position position="73"/>
    </location>
    <ligand>
        <name>Cu cation</name>
        <dbReference type="ChEBI" id="CHEBI:23378"/>
    </ligand>
</feature>
<evidence type="ECO:0000313" key="5">
    <source>
        <dbReference type="EMBL" id="GBG14915.1"/>
    </source>
</evidence>
<dbReference type="SUPFAM" id="SSF52833">
    <property type="entry name" value="Thioredoxin-like"/>
    <property type="match status" value="1"/>
</dbReference>
<gene>
    <name evidence="5" type="primary">sco1</name>
    <name evidence="5" type="ORF">NMK_2516</name>
</gene>
<name>A0A2R5FA57_9PROT</name>
<reference evidence="5 6" key="1">
    <citation type="journal article" date="2018" name="Environ. Microbiol.">
        <title>Isolation and genomic characterization of Novimethylophilus kurashikiensis gen. nov. sp. nov., a new lanthanide-dependent methylotrophic species of Methylophilaceae.</title>
        <authorList>
            <person name="Lv H."/>
            <person name="Sahin N."/>
            <person name="Tani A."/>
        </authorList>
    </citation>
    <scope>NUCLEOTIDE SEQUENCE [LARGE SCALE GENOMIC DNA]</scope>
    <source>
        <strain evidence="5 6">La2-4</strain>
    </source>
</reference>
<protein>
    <submittedName>
        <fullName evidence="5">Protein SCO1/2</fullName>
    </submittedName>
</protein>
<feature type="binding site" evidence="2">
    <location>
        <position position="77"/>
    </location>
    <ligand>
        <name>Cu cation</name>
        <dbReference type="ChEBI" id="CHEBI:23378"/>
    </ligand>
</feature>
<dbReference type="RefSeq" id="WP_109016095.1">
    <property type="nucleotide sequence ID" value="NZ_BDOQ01000012.1"/>
</dbReference>
<keyword evidence="6" id="KW-1185">Reference proteome</keyword>
<keyword evidence="2" id="KW-0186">Copper</keyword>
<dbReference type="Pfam" id="PF02630">
    <property type="entry name" value="SCO1-SenC"/>
    <property type="match status" value="1"/>
</dbReference>
<evidence type="ECO:0000256" key="4">
    <source>
        <dbReference type="SAM" id="SignalP"/>
    </source>
</evidence>
<keyword evidence="3" id="KW-1015">Disulfide bond</keyword>
<proteinExistence type="inferred from homology"/>
<feature type="disulfide bond" description="Redox-active" evidence="3">
    <location>
        <begin position="73"/>
        <end position="77"/>
    </location>
</feature>
<organism evidence="5 6">
    <name type="scientific">Novimethylophilus kurashikiensis</name>
    <dbReference type="NCBI Taxonomy" id="1825523"/>
    <lineage>
        <taxon>Bacteria</taxon>
        <taxon>Pseudomonadati</taxon>
        <taxon>Pseudomonadota</taxon>
        <taxon>Betaproteobacteria</taxon>
        <taxon>Nitrosomonadales</taxon>
        <taxon>Methylophilaceae</taxon>
        <taxon>Novimethylophilus</taxon>
    </lineage>
</organism>
<evidence type="ECO:0000313" key="6">
    <source>
        <dbReference type="Proteomes" id="UP000245081"/>
    </source>
</evidence>
<dbReference type="InterPro" id="IPR003782">
    <property type="entry name" value="SCO1/SenC"/>
</dbReference>
<dbReference type="Proteomes" id="UP000245081">
    <property type="component" value="Unassembled WGS sequence"/>
</dbReference>
<dbReference type="EMBL" id="BDOQ01000012">
    <property type="protein sequence ID" value="GBG14915.1"/>
    <property type="molecule type" value="Genomic_DNA"/>
</dbReference>
<dbReference type="AlphaFoldDB" id="A0A2R5FA57"/>
<dbReference type="PANTHER" id="PTHR12151:SF25">
    <property type="entry name" value="LINALOOL DEHYDRATASE_ISOMERASE DOMAIN-CONTAINING PROTEIN"/>
    <property type="match status" value="1"/>
</dbReference>
<keyword evidence="2" id="KW-0479">Metal-binding</keyword>
<sequence>MKKLIAGCFAILFMYGVPQAWGHEHTSGMSMTEPQTGSIYNLKDTWTTSEGKNFQLTELAGRPVVMSMIYTSCKEVCPRIVEDMKKIERTLPPELVGRVQFAVFSFDTQRDTIDKLKEYAKAHHIDTPTWLIARSDAGAIRRLSIALGMKYKKLRDGDFEHDTLISVVDQYGVISYRVNNFTHETDETISAIKKMMKQ</sequence>
<dbReference type="GO" id="GO:0046872">
    <property type="term" value="F:metal ion binding"/>
    <property type="evidence" value="ECO:0007669"/>
    <property type="project" value="UniProtKB-KW"/>
</dbReference>
<dbReference type="Gene3D" id="3.40.30.10">
    <property type="entry name" value="Glutaredoxin"/>
    <property type="match status" value="1"/>
</dbReference>
<dbReference type="OrthoDB" id="8550465at2"/>
<evidence type="ECO:0000256" key="2">
    <source>
        <dbReference type="PIRSR" id="PIRSR603782-1"/>
    </source>
</evidence>
<accession>A0A2R5FA57</accession>
<feature type="chain" id="PRO_5015352317" evidence="4">
    <location>
        <begin position="23"/>
        <end position="198"/>
    </location>
</feature>
<dbReference type="InterPro" id="IPR036249">
    <property type="entry name" value="Thioredoxin-like_sf"/>
</dbReference>
<dbReference type="PANTHER" id="PTHR12151">
    <property type="entry name" value="ELECTRON TRANSPORT PROTIN SCO1/SENC FAMILY MEMBER"/>
    <property type="match status" value="1"/>
</dbReference>
<feature type="signal peptide" evidence="4">
    <location>
        <begin position="1"/>
        <end position="22"/>
    </location>
</feature>